<sequence>MSLAQLQRDFRAWLVDGSDDAARSFGAGAAAGLTVYQNNYRAQLVGCIEQSFPRVHAWLGDDAFLRAAITHIDSHPPGAWTLDVYARNFDETLTTLFPDNPDLHELAWIENALSEAFVAPDAEPVSIDALSAIDWDSAQLRLSPSLMSRAATTNADSIWTALQEEREPPDGEMLAEPAGLIVWRRGFTSCLKKVDALEYEALVHLQSDGSFVALCDMLVDRLGEADAIAKAGALLAGWLGNELIAGVDHIASHRHQSN</sequence>
<protein>
    <recommendedName>
        <fullName evidence="1">Putative DNA-binding domain-containing protein</fullName>
    </recommendedName>
</protein>
<evidence type="ECO:0000259" key="1">
    <source>
        <dbReference type="Pfam" id="PF09836"/>
    </source>
</evidence>
<reference evidence="2 3" key="1">
    <citation type="submission" date="2014-03" db="EMBL/GenBank/DDBJ databases">
        <title>Draft Genome Sequences of Four Burkholderia Strains.</title>
        <authorList>
            <person name="Liu X.Y."/>
            <person name="Li C.X."/>
            <person name="Xu J.H."/>
        </authorList>
    </citation>
    <scope>NUCLEOTIDE SEQUENCE [LARGE SCALE GENOMIC DNA]</scope>
    <source>
        <strain evidence="2 3">DSM 50014</strain>
    </source>
</reference>
<keyword evidence="3" id="KW-1185">Reference proteome</keyword>
<dbReference type="STRING" id="60547.GCA_000751215_05954"/>
<accession>A0A069PHD5</accession>
<dbReference type="Pfam" id="PF09836">
    <property type="entry name" value="DUF2063"/>
    <property type="match status" value="1"/>
</dbReference>
<dbReference type="RefSeq" id="WP_035938637.1">
    <property type="nucleotide sequence ID" value="NZ_CADFFX010000017.1"/>
</dbReference>
<dbReference type="EMBL" id="JFHC01000062">
    <property type="protein sequence ID" value="KDR39299.1"/>
    <property type="molecule type" value="Genomic_DNA"/>
</dbReference>
<evidence type="ECO:0000313" key="2">
    <source>
        <dbReference type="EMBL" id="KDR39299.1"/>
    </source>
</evidence>
<name>A0A069PHD5_9BURK</name>
<dbReference type="AlphaFoldDB" id="A0A069PHD5"/>
<proteinExistence type="predicted"/>
<dbReference type="Proteomes" id="UP000027466">
    <property type="component" value="Unassembled WGS sequence"/>
</dbReference>
<organism evidence="2 3">
    <name type="scientific">Caballeronia glathei</name>
    <dbReference type="NCBI Taxonomy" id="60547"/>
    <lineage>
        <taxon>Bacteria</taxon>
        <taxon>Pseudomonadati</taxon>
        <taxon>Pseudomonadota</taxon>
        <taxon>Betaproteobacteria</taxon>
        <taxon>Burkholderiales</taxon>
        <taxon>Burkholderiaceae</taxon>
        <taxon>Caballeronia</taxon>
    </lineage>
</organism>
<comment type="caution">
    <text evidence="2">The sequence shown here is derived from an EMBL/GenBank/DDBJ whole genome shotgun (WGS) entry which is preliminary data.</text>
</comment>
<dbReference type="InterPro" id="IPR018640">
    <property type="entry name" value="DUF2063"/>
</dbReference>
<feature type="domain" description="Putative DNA-binding" evidence="1">
    <location>
        <begin position="5"/>
        <end position="91"/>
    </location>
</feature>
<evidence type="ECO:0000313" key="3">
    <source>
        <dbReference type="Proteomes" id="UP000027466"/>
    </source>
</evidence>
<gene>
    <name evidence="2" type="ORF">BG61_33745</name>
</gene>